<proteinExistence type="inferred from homology"/>
<comment type="similarity">
    <text evidence="1">Belongs to the YciI family.</text>
</comment>
<dbReference type="RefSeq" id="WP_093576592.1">
    <property type="nucleotide sequence ID" value="NZ_FOWC01000017.1"/>
</dbReference>
<protein>
    <submittedName>
        <fullName evidence="3">Uncharacterized conserved protein</fullName>
    </submittedName>
</protein>
<dbReference type="Gene3D" id="3.30.70.1060">
    <property type="entry name" value="Dimeric alpha+beta barrel"/>
    <property type="match status" value="1"/>
</dbReference>
<evidence type="ECO:0000313" key="4">
    <source>
        <dbReference type="Proteomes" id="UP000199137"/>
    </source>
</evidence>
<evidence type="ECO:0000259" key="2">
    <source>
        <dbReference type="Pfam" id="PF03795"/>
    </source>
</evidence>
<dbReference type="Proteomes" id="UP000199137">
    <property type="component" value="Unassembled WGS sequence"/>
</dbReference>
<feature type="domain" description="YCII-related" evidence="2">
    <location>
        <begin position="36"/>
        <end position="107"/>
    </location>
</feature>
<sequence length="132" mass="14000">MPKYMLLQTYAQGEDCDVPLPEWAPEDIRAHIQFQHVLNAELTEAGELVEAEGLAGPEAAKTVVADGKGGAVVTDGPFPEGKELLAGYRVVDVESEARALEIATRVSAAPGPQGAPLRVPIEVRQVMSAPEV</sequence>
<dbReference type="Pfam" id="PF03795">
    <property type="entry name" value="YCII"/>
    <property type="match status" value="1"/>
</dbReference>
<dbReference type="InterPro" id="IPR005545">
    <property type="entry name" value="YCII"/>
</dbReference>
<dbReference type="SUPFAM" id="SSF54909">
    <property type="entry name" value="Dimeric alpha+beta barrel"/>
    <property type="match status" value="1"/>
</dbReference>
<dbReference type="STRING" id="112413.SAMN05421854_11746"/>
<reference evidence="3 4" key="1">
    <citation type="submission" date="2016-10" db="EMBL/GenBank/DDBJ databases">
        <authorList>
            <person name="de Groot N.N."/>
        </authorList>
    </citation>
    <scope>NUCLEOTIDE SEQUENCE [LARGE SCALE GENOMIC DNA]</scope>
    <source>
        <strain evidence="3 4">DSM 44637</strain>
    </source>
</reference>
<evidence type="ECO:0000313" key="3">
    <source>
        <dbReference type="EMBL" id="SFQ62891.1"/>
    </source>
</evidence>
<dbReference type="InterPro" id="IPR011008">
    <property type="entry name" value="Dimeric_a/b-barrel"/>
</dbReference>
<dbReference type="PANTHER" id="PTHR35174">
    <property type="entry name" value="BLL7171 PROTEIN-RELATED"/>
    <property type="match status" value="1"/>
</dbReference>
<dbReference type="EMBL" id="FOWC01000017">
    <property type="protein sequence ID" value="SFQ62891.1"/>
    <property type="molecule type" value="Genomic_DNA"/>
</dbReference>
<dbReference type="OrthoDB" id="668782at2"/>
<dbReference type="PANTHER" id="PTHR35174:SF3">
    <property type="entry name" value="BLL7171 PROTEIN"/>
    <property type="match status" value="1"/>
</dbReference>
<name>A0A1I6A2E0_9PSEU</name>
<dbReference type="AlphaFoldDB" id="A0A1I6A2E0"/>
<gene>
    <name evidence="3" type="ORF">SAMN05421854_11746</name>
</gene>
<evidence type="ECO:0000256" key="1">
    <source>
        <dbReference type="ARBA" id="ARBA00007689"/>
    </source>
</evidence>
<organism evidence="3 4">
    <name type="scientific">Amycolatopsis rubida</name>
    <dbReference type="NCBI Taxonomy" id="112413"/>
    <lineage>
        <taxon>Bacteria</taxon>
        <taxon>Bacillati</taxon>
        <taxon>Actinomycetota</taxon>
        <taxon>Actinomycetes</taxon>
        <taxon>Pseudonocardiales</taxon>
        <taxon>Pseudonocardiaceae</taxon>
        <taxon>Amycolatopsis</taxon>
    </lineage>
</organism>
<accession>A0A1I6A2E0</accession>